<evidence type="ECO:0000313" key="1">
    <source>
        <dbReference type="EMBL" id="WAP68305.1"/>
    </source>
</evidence>
<dbReference type="Proteomes" id="UP001164020">
    <property type="component" value="Chromosome"/>
</dbReference>
<accession>A0ABY7C095</accession>
<keyword evidence="2" id="KW-1185">Reference proteome</keyword>
<name>A0ABY7C095_9HYPH</name>
<organism evidence="1 2">
    <name type="scientific">Jiella pelagia</name>
    <dbReference type="NCBI Taxonomy" id="2986949"/>
    <lineage>
        <taxon>Bacteria</taxon>
        <taxon>Pseudomonadati</taxon>
        <taxon>Pseudomonadota</taxon>
        <taxon>Alphaproteobacteria</taxon>
        <taxon>Hyphomicrobiales</taxon>
        <taxon>Aurantimonadaceae</taxon>
        <taxon>Jiella</taxon>
    </lineage>
</organism>
<proteinExistence type="predicted"/>
<gene>
    <name evidence="1" type="ORF">OH818_23640</name>
</gene>
<evidence type="ECO:0000313" key="2">
    <source>
        <dbReference type="Proteomes" id="UP001164020"/>
    </source>
</evidence>
<sequence length="117" mass="12414">MPKVDQPGHRGVHEFVRPEIGVGKLGHADRGAEAARRGILVEIAEAVEGRRHPLHAAAVQPGGVGEFGQAHARTFGAKCLQHPHRLFEGCDEMGVASLAGVGCHFALHTISSFKVVD</sequence>
<reference evidence="1" key="1">
    <citation type="submission" date="2022-12" db="EMBL/GenBank/DDBJ databases">
        <title>Jiella pelagia sp. nov., isolated from phosphonate enriched culture of Northwest Pacific surface seawater.</title>
        <authorList>
            <person name="Shin D.Y."/>
            <person name="Hwang C.Y."/>
        </authorList>
    </citation>
    <scope>NUCLEOTIDE SEQUENCE</scope>
    <source>
        <strain evidence="1">HL-NP1</strain>
    </source>
</reference>
<dbReference type="EMBL" id="CP114029">
    <property type="protein sequence ID" value="WAP68305.1"/>
    <property type="molecule type" value="Genomic_DNA"/>
</dbReference>
<protein>
    <submittedName>
        <fullName evidence="1">Uncharacterized protein</fullName>
    </submittedName>
</protein>